<proteinExistence type="predicted"/>
<dbReference type="OrthoDB" id="9808744at2"/>
<accession>A0A261UYE8</accession>
<keyword evidence="2" id="KW-1185">Reference proteome</keyword>
<dbReference type="GO" id="GO:0006402">
    <property type="term" value="P:mRNA catabolic process"/>
    <property type="evidence" value="ECO:0007669"/>
    <property type="project" value="TreeGrafter"/>
</dbReference>
<dbReference type="AlphaFoldDB" id="A0A261UYE8"/>
<evidence type="ECO:0000313" key="1">
    <source>
        <dbReference type="EMBL" id="OZI66904.1"/>
    </source>
</evidence>
<dbReference type="GO" id="GO:0003677">
    <property type="term" value="F:DNA binding"/>
    <property type="evidence" value="ECO:0007669"/>
    <property type="project" value="InterPro"/>
</dbReference>
<reference evidence="2" key="1">
    <citation type="submission" date="2017-05" db="EMBL/GenBank/DDBJ databases">
        <title>Complete and WGS of Bordetella genogroups.</title>
        <authorList>
            <person name="Spilker T."/>
            <person name="Lipuma J."/>
        </authorList>
    </citation>
    <scope>NUCLEOTIDE SEQUENCE [LARGE SCALE GENOMIC DNA]</scope>
    <source>
        <strain evidence="2">AU8856</strain>
    </source>
</reference>
<dbReference type="GO" id="GO:0016075">
    <property type="term" value="P:rRNA catabolic process"/>
    <property type="evidence" value="ECO:0007669"/>
    <property type="project" value="TreeGrafter"/>
</dbReference>
<evidence type="ECO:0008006" key="3">
    <source>
        <dbReference type="Google" id="ProtNLM"/>
    </source>
</evidence>
<dbReference type="PANTHER" id="PTHR33988:SF3">
    <property type="entry name" value="ENDORIBONUCLEASE TOXIN CHPB-RELATED"/>
    <property type="match status" value="1"/>
</dbReference>
<protein>
    <recommendedName>
        <fullName evidence="3">mRNA interferase</fullName>
    </recommendedName>
</protein>
<dbReference type="SUPFAM" id="SSF50118">
    <property type="entry name" value="Cell growth inhibitor/plasmid maintenance toxic component"/>
    <property type="match status" value="1"/>
</dbReference>
<dbReference type="PANTHER" id="PTHR33988">
    <property type="entry name" value="ENDORIBONUCLEASE MAZF-RELATED"/>
    <property type="match status" value="1"/>
</dbReference>
<dbReference type="Pfam" id="PF02452">
    <property type="entry name" value="PemK_toxin"/>
    <property type="match status" value="1"/>
</dbReference>
<dbReference type="Proteomes" id="UP000215767">
    <property type="component" value="Unassembled WGS sequence"/>
</dbReference>
<dbReference type="EMBL" id="NEVS01000001">
    <property type="protein sequence ID" value="OZI66904.1"/>
    <property type="molecule type" value="Genomic_DNA"/>
</dbReference>
<dbReference type="GO" id="GO:0004521">
    <property type="term" value="F:RNA endonuclease activity"/>
    <property type="evidence" value="ECO:0007669"/>
    <property type="project" value="TreeGrafter"/>
</dbReference>
<evidence type="ECO:0000313" key="2">
    <source>
        <dbReference type="Proteomes" id="UP000215767"/>
    </source>
</evidence>
<sequence length="117" mass="12899">MQLNTAIAAEIRRGQTYWVDFDPTVGSEQAGRRPCVIVSPNAINRVTGARIVTVVPVTTKGEADAVRIPVTTGGIRGFALIHQVRVLDRSRLDGVIGELHIRELVPILTRLQQYFQP</sequence>
<dbReference type="RefSeq" id="WP_094840101.1">
    <property type="nucleotide sequence ID" value="NZ_NEVS01000001.1"/>
</dbReference>
<dbReference type="Gene3D" id="2.30.30.110">
    <property type="match status" value="1"/>
</dbReference>
<organism evidence="1 2">
    <name type="scientific">Bordetella genomosp. 11</name>
    <dbReference type="NCBI Taxonomy" id="1416808"/>
    <lineage>
        <taxon>Bacteria</taxon>
        <taxon>Pseudomonadati</taxon>
        <taxon>Pseudomonadota</taxon>
        <taxon>Betaproteobacteria</taxon>
        <taxon>Burkholderiales</taxon>
        <taxon>Alcaligenaceae</taxon>
        <taxon>Bordetella</taxon>
    </lineage>
</organism>
<dbReference type="InterPro" id="IPR011067">
    <property type="entry name" value="Plasmid_toxin/cell-grow_inhib"/>
</dbReference>
<comment type="caution">
    <text evidence="1">The sequence shown here is derived from an EMBL/GenBank/DDBJ whole genome shotgun (WGS) entry which is preliminary data.</text>
</comment>
<dbReference type="InterPro" id="IPR003477">
    <property type="entry name" value="PemK-like"/>
</dbReference>
<name>A0A261UYE8_9BORD</name>
<gene>
    <name evidence="1" type="ORF">CAL28_04085</name>
</gene>